<reference evidence="2 3" key="1">
    <citation type="submission" date="2018-08" db="EMBL/GenBank/DDBJ databases">
        <authorList>
            <person name="Khan S.A."/>
        </authorList>
    </citation>
    <scope>NUCLEOTIDE SEQUENCE [LARGE SCALE GENOMIC DNA]</scope>
    <source>
        <strain evidence="2 3">GTF-13</strain>
    </source>
</reference>
<keyword evidence="3" id="KW-1185">Reference proteome</keyword>
<evidence type="ECO:0000256" key="1">
    <source>
        <dbReference type="SAM" id="SignalP"/>
    </source>
</evidence>
<feature type="chain" id="PRO_5018011036" description="Cache domain-containing protein" evidence="1">
    <location>
        <begin position="23"/>
        <end position="265"/>
    </location>
</feature>
<evidence type="ECO:0008006" key="4">
    <source>
        <dbReference type="Google" id="ProtNLM"/>
    </source>
</evidence>
<gene>
    <name evidence="2" type="ORF">D0544_02845</name>
</gene>
<evidence type="ECO:0000313" key="3">
    <source>
        <dbReference type="Proteomes" id="UP000280792"/>
    </source>
</evidence>
<proteinExistence type="predicted"/>
<dbReference type="AlphaFoldDB" id="A0A3P3VN06"/>
<name>A0A3P3VN06_9GAMM</name>
<feature type="signal peptide" evidence="1">
    <location>
        <begin position="1"/>
        <end position="22"/>
    </location>
</feature>
<organism evidence="2 3">
    <name type="scientific">Aestuariirhabdus litorea</name>
    <dbReference type="NCBI Taxonomy" id="2528527"/>
    <lineage>
        <taxon>Bacteria</taxon>
        <taxon>Pseudomonadati</taxon>
        <taxon>Pseudomonadota</taxon>
        <taxon>Gammaproteobacteria</taxon>
        <taxon>Oceanospirillales</taxon>
        <taxon>Aestuariirhabdaceae</taxon>
        <taxon>Aestuariirhabdus</taxon>
    </lineage>
</organism>
<protein>
    <recommendedName>
        <fullName evidence="4">Cache domain-containing protein</fullName>
    </recommendedName>
</protein>
<dbReference type="CDD" id="cd18773">
    <property type="entry name" value="PDC1_HK_sensor"/>
    <property type="match status" value="1"/>
</dbReference>
<sequence length="265" mass="28686">MIKGLAAIIATSTFLLSVPATAASTDALVAKKAAIVEKVHKKAKKALVNAAQDKSYSEFLAAAPEHRHSLRGRIDEVSLNVQKKFEVEEMCLIDVGGPELARIVGNQIATDLSEDETSAIFFRPGFDAKPRTVFISPIYMSPDADKWVVAYVTPVLVGKDKKAILHYEHSLSIYQDALNKDVSGARLFAVNADGYLISDSANPIGVDKVGEKEEPADYFSPFSFAGKDLAGIIAAIDAKTPLEHEGKSYQGAYKTVENWTLIAVE</sequence>
<dbReference type="EMBL" id="QWEZ01000001">
    <property type="protein sequence ID" value="RRJ84075.1"/>
    <property type="molecule type" value="Genomic_DNA"/>
</dbReference>
<comment type="caution">
    <text evidence="2">The sequence shown here is derived from an EMBL/GenBank/DDBJ whole genome shotgun (WGS) entry which is preliminary data.</text>
</comment>
<evidence type="ECO:0000313" key="2">
    <source>
        <dbReference type="EMBL" id="RRJ84075.1"/>
    </source>
</evidence>
<reference evidence="2 3" key="2">
    <citation type="submission" date="2018-12" db="EMBL/GenBank/DDBJ databases">
        <title>Simiduia agarivorans gen. nov., sp. nov., a marine, agarolytic bacterium isolated from shallow coastal water from Keelung, Taiwan.</title>
        <authorList>
            <person name="Shieh W.Y."/>
        </authorList>
    </citation>
    <scope>NUCLEOTIDE SEQUENCE [LARGE SCALE GENOMIC DNA]</scope>
    <source>
        <strain evidence="2 3">GTF-13</strain>
    </source>
</reference>
<dbReference type="Proteomes" id="UP000280792">
    <property type="component" value="Unassembled WGS sequence"/>
</dbReference>
<dbReference type="RefSeq" id="WP_125014501.1">
    <property type="nucleotide sequence ID" value="NZ_QWEZ01000001.1"/>
</dbReference>
<keyword evidence="1" id="KW-0732">Signal</keyword>
<accession>A0A3P3VN06</accession>